<name>A0AA39ZRD5_9PEZI</name>
<dbReference type="SUPFAM" id="SSF54001">
    <property type="entry name" value="Cysteine proteinases"/>
    <property type="match status" value="1"/>
</dbReference>
<evidence type="ECO:0000259" key="5">
    <source>
        <dbReference type="PROSITE" id="PS50600"/>
    </source>
</evidence>
<dbReference type="Pfam" id="PF02902">
    <property type="entry name" value="Peptidase_C48"/>
    <property type="match status" value="1"/>
</dbReference>
<dbReference type="Gene3D" id="3.40.395.10">
    <property type="entry name" value="Adenoviral Proteinase, Chain A"/>
    <property type="match status" value="1"/>
</dbReference>
<organism evidence="6 7">
    <name type="scientific">Lasiosphaeris hirsuta</name>
    <dbReference type="NCBI Taxonomy" id="260670"/>
    <lineage>
        <taxon>Eukaryota</taxon>
        <taxon>Fungi</taxon>
        <taxon>Dikarya</taxon>
        <taxon>Ascomycota</taxon>
        <taxon>Pezizomycotina</taxon>
        <taxon>Sordariomycetes</taxon>
        <taxon>Sordariomycetidae</taxon>
        <taxon>Sordariales</taxon>
        <taxon>Lasiosphaeriaceae</taxon>
        <taxon>Lasiosphaeris</taxon>
    </lineage>
</organism>
<evidence type="ECO:0000256" key="1">
    <source>
        <dbReference type="ARBA" id="ARBA00005234"/>
    </source>
</evidence>
<comment type="similarity">
    <text evidence="1">Belongs to the peptidase C48 family.</text>
</comment>
<dbReference type="GO" id="GO:0006508">
    <property type="term" value="P:proteolysis"/>
    <property type="evidence" value="ECO:0007669"/>
    <property type="project" value="UniProtKB-KW"/>
</dbReference>
<evidence type="ECO:0000256" key="2">
    <source>
        <dbReference type="ARBA" id="ARBA00022670"/>
    </source>
</evidence>
<dbReference type="AlphaFoldDB" id="A0AA39ZRD5"/>
<evidence type="ECO:0000256" key="3">
    <source>
        <dbReference type="ARBA" id="ARBA00022801"/>
    </source>
</evidence>
<reference evidence="6" key="1">
    <citation type="submission" date="2023-06" db="EMBL/GenBank/DDBJ databases">
        <title>Genome-scale phylogeny and comparative genomics of the fungal order Sordariales.</title>
        <authorList>
            <consortium name="Lawrence Berkeley National Laboratory"/>
            <person name="Hensen N."/>
            <person name="Bonometti L."/>
            <person name="Westerberg I."/>
            <person name="Brannstrom I.O."/>
            <person name="Guillou S."/>
            <person name="Cros-Aarteil S."/>
            <person name="Calhoun S."/>
            <person name="Haridas S."/>
            <person name="Kuo A."/>
            <person name="Mondo S."/>
            <person name="Pangilinan J."/>
            <person name="Riley R."/>
            <person name="Labutti K."/>
            <person name="Andreopoulos B."/>
            <person name="Lipzen A."/>
            <person name="Chen C."/>
            <person name="Yanf M."/>
            <person name="Daum C."/>
            <person name="Ng V."/>
            <person name="Clum A."/>
            <person name="Steindorff A."/>
            <person name="Ohm R."/>
            <person name="Martin F."/>
            <person name="Silar P."/>
            <person name="Natvig D."/>
            <person name="Lalanne C."/>
            <person name="Gautier V."/>
            <person name="Ament-Velasquez S.L."/>
            <person name="Kruys A."/>
            <person name="Hutchinson M.I."/>
            <person name="Powell A.J."/>
            <person name="Barry K."/>
            <person name="Miller A.N."/>
            <person name="Grigoriev I.V."/>
            <person name="Debuchy R."/>
            <person name="Gladieux P."/>
            <person name="Thoren M.H."/>
            <person name="Johannesson H."/>
        </authorList>
    </citation>
    <scope>NUCLEOTIDE SEQUENCE</scope>
    <source>
        <strain evidence="6">SMH4607-1</strain>
    </source>
</reference>
<comment type="caution">
    <text evidence="6">The sequence shown here is derived from an EMBL/GenBank/DDBJ whole genome shotgun (WGS) entry which is preliminary data.</text>
</comment>
<gene>
    <name evidence="6" type="ORF">B0H67DRAFT_558595</name>
</gene>
<feature type="compositionally biased region" description="Low complexity" evidence="4">
    <location>
        <begin position="255"/>
        <end position="270"/>
    </location>
</feature>
<dbReference type="GO" id="GO:0008234">
    <property type="term" value="F:cysteine-type peptidase activity"/>
    <property type="evidence" value="ECO:0007669"/>
    <property type="project" value="InterPro"/>
</dbReference>
<evidence type="ECO:0000313" key="7">
    <source>
        <dbReference type="Proteomes" id="UP001172102"/>
    </source>
</evidence>
<feature type="region of interest" description="Disordered" evidence="4">
    <location>
        <begin position="193"/>
        <end position="222"/>
    </location>
</feature>
<dbReference type="InterPro" id="IPR003653">
    <property type="entry name" value="Peptidase_C48_C"/>
</dbReference>
<keyword evidence="7" id="KW-1185">Reference proteome</keyword>
<feature type="region of interest" description="Disordered" evidence="4">
    <location>
        <begin position="234"/>
        <end position="332"/>
    </location>
</feature>
<dbReference type="Proteomes" id="UP001172102">
    <property type="component" value="Unassembled WGS sequence"/>
</dbReference>
<keyword evidence="3" id="KW-0378">Hydrolase</keyword>
<evidence type="ECO:0000256" key="4">
    <source>
        <dbReference type="SAM" id="MobiDB-lite"/>
    </source>
</evidence>
<keyword evidence="2" id="KW-0645">Protease</keyword>
<feature type="domain" description="Ubiquitin-like protease family profile" evidence="5">
    <location>
        <begin position="381"/>
        <end position="553"/>
    </location>
</feature>
<dbReference type="GO" id="GO:0019783">
    <property type="term" value="F:ubiquitin-like protein peptidase activity"/>
    <property type="evidence" value="ECO:0007669"/>
    <property type="project" value="UniProtKB-ARBA"/>
</dbReference>
<dbReference type="EMBL" id="JAUKUA010000009">
    <property type="protein sequence ID" value="KAK0702295.1"/>
    <property type="molecule type" value="Genomic_DNA"/>
</dbReference>
<sequence>MPPHLRDRTSMSQTQADTTDTELRACLEALRKAHQSPAVVKRAWKQLADKFASKPRPSTGRITFATWVRANLAPAVLEQTLKVEFGELWEARKTSKKPVQEVANKLSLSPYLLCLYFGPVILTSRDALRDIQSWFNSLPTVQVSIDTIYPLILEARRERISSLRATNRPPKHEVFGLADLAVTFKADDFRKGRVKHIGPPETPSQADTPAEDVASNGPIDASISGIDQIRVASEAHSSDLEMPVSADRERAARSTEPMATPLPTAAPAPTGRSASISTDHTQHHEPSSLEIPRRHRQEDQVDESLLSTSKPHPDRPVRFLRQLPSQPPSAEKDAFQLEFPRLAEDVSVSTVEKRGGALQGYSPSRKRPRAGIDENTTGLRALLDTTTVERLSDSAGWLDDASINPIFQWVIAHRPEWHTINSATLVPAVDRPHQRLQCLEPQVFLLPLNIGGNHWSCAVVEKEQRQVTIADSLANEERFSEAMDMVTSFIHYCLPQCDEQPLEIASQQQDDSELMPTANSHTNNPWKMTLAPCLGQNNLYDCGVHAIIVAFRVVSETKSLDSPILVPLVRRWLPAAFGASLVCHGGAEILGEADLTADTRVPSSVFEARPLPDFPTGQDIAKRISDMEREANALKELALSTFDQRLAVVREKEDTLCEIAEWLKVLSKRGEAARNVAAARIQYLRDREQDIAKWAYQAEQWSPELQFVNTALAGLKRDCATLRRCWKARANSLDDARVRIPPAQRQLMEAIEVLRRVRMDYERYRQSFSA</sequence>
<protein>
    <recommendedName>
        <fullName evidence="5">Ubiquitin-like protease family profile domain-containing protein</fullName>
    </recommendedName>
</protein>
<proteinExistence type="inferred from homology"/>
<dbReference type="InterPro" id="IPR038765">
    <property type="entry name" value="Papain-like_cys_pep_sf"/>
</dbReference>
<accession>A0AA39ZRD5</accession>
<evidence type="ECO:0000313" key="6">
    <source>
        <dbReference type="EMBL" id="KAK0702295.1"/>
    </source>
</evidence>
<dbReference type="PROSITE" id="PS50600">
    <property type="entry name" value="ULP_PROTEASE"/>
    <property type="match status" value="1"/>
</dbReference>